<proteinExistence type="predicted"/>
<name>A0A9N9MD56_9CUCU</name>
<dbReference type="EMBL" id="OU892287">
    <property type="protein sequence ID" value="CAG9762442.1"/>
    <property type="molecule type" value="Genomic_DNA"/>
</dbReference>
<sequence length="86" mass="9765">MAAITKNIAKNEADKQSLVCIILGYRLPNSDRHLPNGTWDVCPIPVEISRVKNTPTFTLDVYRINHINLNTKFAFEVTCLLFGINY</sequence>
<organism evidence="1 2">
    <name type="scientific">Ceutorhynchus assimilis</name>
    <name type="common">cabbage seed weevil</name>
    <dbReference type="NCBI Taxonomy" id="467358"/>
    <lineage>
        <taxon>Eukaryota</taxon>
        <taxon>Metazoa</taxon>
        <taxon>Ecdysozoa</taxon>
        <taxon>Arthropoda</taxon>
        <taxon>Hexapoda</taxon>
        <taxon>Insecta</taxon>
        <taxon>Pterygota</taxon>
        <taxon>Neoptera</taxon>
        <taxon>Endopterygota</taxon>
        <taxon>Coleoptera</taxon>
        <taxon>Polyphaga</taxon>
        <taxon>Cucujiformia</taxon>
        <taxon>Curculionidae</taxon>
        <taxon>Ceutorhynchinae</taxon>
        <taxon>Ceutorhynchus</taxon>
    </lineage>
</organism>
<keyword evidence="2" id="KW-1185">Reference proteome</keyword>
<evidence type="ECO:0000313" key="1">
    <source>
        <dbReference type="EMBL" id="CAG9762442.1"/>
    </source>
</evidence>
<gene>
    <name evidence="1" type="ORF">CEUTPL_LOCUS3120</name>
</gene>
<accession>A0A9N9MD56</accession>
<dbReference type="AlphaFoldDB" id="A0A9N9MD56"/>
<reference evidence="1" key="1">
    <citation type="submission" date="2022-01" db="EMBL/GenBank/DDBJ databases">
        <authorList>
            <person name="King R."/>
        </authorList>
    </citation>
    <scope>NUCLEOTIDE SEQUENCE</scope>
</reference>
<dbReference type="Proteomes" id="UP001152799">
    <property type="component" value="Chromosome 11"/>
</dbReference>
<protein>
    <submittedName>
        <fullName evidence="1">Uncharacterized protein</fullName>
    </submittedName>
</protein>
<evidence type="ECO:0000313" key="2">
    <source>
        <dbReference type="Proteomes" id="UP001152799"/>
    </source>
</evidence>